<dbReference type="Proteomes" id="UP000712281">
    <property type="component" value="Unassembled WGS sequence"/>
</dbReference>
<evidence type="ECO:0000313" key="1">
    <source>
        <dbReference type="EMBL" id="KAF2535349.1"/>
    </source>
</evidence>
<dbReference type="EMBL" id="QGKW02002228">
    <property type="protein sequence ID" value="KAF2535349.1"/>
    <property type="molecule type" value="Genomic_DNA"/>
</dbReference>
<dbReference type="AlphaFoldDB" id="A0A8S9FQA3"/>
<sequence length="197" mass="22529">MINRVSMVSLGPHGEELSLCVLEVRVEPKSSGDRYVLARVLMPDDDYPDVVESLYAEVLDRKIYVLGRSYHHQDASLGSPLLWIGPGLWDGVQQYPRMGGIVYSESYRKIDNVLYSVSKYGALRWYYTDEKRWIDLKGLVGLPKLPNPFAGRVTPYIVLRLRSERRDGDCWGKLEWYDSVLSVPVDTEFVKVLAVTL</sequence>
<accession>A0A8S9FQA3</accession>
<comment type="caution">
    <text evidence="1">The sequence shown here is derived from an EMBL/GenBank/DDBJ whole genome shotgun (WGS) entry which is preliminary data.</text>
</comment>
<proteinExistence type="predicted"/>
<gene>
    <name evidence="1" type="ORF">F2Q68_00019112</name>
</gene>
<evidence type="ECO:0000313" key="2">
    <source>
        <dbReference type="Proteomes" id="UP000712281"/>
    </source>
</evidence>
<reference evidence="1" key="1">
    <citation type="submission" date="2019-12" db="EMBL/GenBank/DDBJ databases">
        <title>Genome sequencing and annotation of Brassica cretica.</title>
        <authorList>
            <person name="Studholme D.J."/>
            <person name="Sarris P.F."/>
        </authorList>
    </citation>
    <scope>NUCLEOTIDE SEQUENCE</scope>
    <source>
        <strain evidence="1">PFS-001/15</strain>
        <tissue evidence="1">Leaf</tissue>
    </source>
</reference>
<organism evidence="1 2">
    <name type="scientific">Brassica cretica</name>
    <name type="common">Mustard</name>
    <dbReference type="NCBI Taxonomy" id="69181"/>
    <lineage>
        <taxon>Eukaryota</taxon>
        <taxon>Viridiplantae</taxon>
        <taxon>Streptophyta</taxon>
        <taxon>Embryophyta</taxon>
        <taxon>Tracheophyta</taxon>
        <taxon>Spermatophyta</taxon>
        <taxon>Magnoliopsida</taxon>
        <taxon>eudicotyledons</taxon>
        <taxon>Gunneridae</taxon>
        <taxon>Pentapetalae</taxon>
        <taxon>rosids</taxon>
        <taxon>malvids</taxon>
        <taxon>Brassicales</taxon>
        <taxon>Brassicaceae</taxon>
        <taxon>Brassiceae</taxon>
        <taxon>Brassica</taxon>
    </lineage>
</organism>
<protein>
    <submittedName>
        <fullName evidence="1">Uncharacterized protein</fullName>
    </submittedName>
</protein>
<name>A0A8S9FQA3_BRACR</name>